<evidence type="ECO:0000313" key="6">
    <source>
        <dbReference type="Proteomes" id="UP000611945"/>
    </source>
</evidence>
<evidence type="ECO:0000256" key="2">
    <source>
        <dbReference type="RuleBase" id="RU003616"/>
    </source>
</evidence>
<feature type="domain" description="SHSP" evidence="4">
    <location>
        <begin position="58"/>
        <end position="172"/>
    </location>
</feature>
<sequence length="173" mass="19397">MQVDQQRERSSNMQESGRHPISRLRRQIDNLFSDFGLGSPMSPFGSSAFESPLWGAETAANRLMPAVDISEKQDAFEITAELPGLEEKDLQITLANGNLTIQGEKKAQSEEDNKNSYYSERYYGSFQRSFSLPQDVDAEKIEARFNNGVLTLHLPRKPEAMPTQRQIPISSGG</sequence>
<organism evidence="5 6">
    <name type="scientific">Serpens gallinarum</name>
    <dbReference type="NCBI Taxonomy" id="2763075"/>
    <lineage>
        <taxon>Bacteria</taxon>
        <taxon>Pseudomonadati</taxon>
        <taxon>Pseudomonadota</taxon>
        <taxon>Gammaproteobacteria</taxon>
        <taxon>Pseudomonadales</taxon>
        <taxon>Pseudomonadaceae</taxon>
        <taxon>Pseudomonas</taxon>
    </lineage>
</organism>
<proteinExistence type="inferred from homology"/>
<feature type="compositionally biased region" description="Basic and acidic residues" evidence="3">
    <location>
        <begin position="1"/>
        <end position="10"/>
    </location>
</feature>
<gene>
    <name evidence="5" type="ORF">H9642_10540</name>
</gene>
<dbReference type="InterPro" id="IPR031107">
    <property type="entry name" value="Small_HSP"/>
</dbReference>
<protein>
    <submittedName>
        <fullName evidence="5">Hsp20/alpha crystallin family protein</fullName>
    </submittedName>
</protein>
<accession>A0ABR8TPF2</accession>
<dbReference type="InterPro" id="IPR008978">
    <property type="entry name" value="HSP20-like_chaperone"/>
</dbReference>
<keyword evidence="6" id="KW-1185">Reference proteome</keyword>
<name>A0ABR8TPF2_9PSED</name>
<dbReference type="PROSITE" id="PS01031">
    <property type="entry name" value="SHSP"/>
    <property type="match status" value="1"/>
</dbReference>
<dbReference type="SUPFAM" id="SSF49764">
    <property type="entry name" value="HSP20-like chaperones"/>
    <property type="match status" value="1"/>
</dbReference>
<evidence type="ECO:0000313" key="5">
    <source>
        <dbReference type="EMBL" id="MBD7977627.1"/>
    </source>
</evidence>
<dbReference type="Pfam" id="PF00011">
    <property type="entry name" value="HSP20"/>
    <property type="match status" value="1"/>
</dbReference>
<evidence type="ECO:0000256" key="3">
    <source>
        <dbReference type="SAM" id="MobiDB-lite"/>
    </source>
</evidence>
<dbReference type="Gene3D" id="2.60.40.790">
    <property type="match status" value="1"/>
</dbReference>
<dbReference type="CDD" id="cd06464">
    <property type="entry name" value="ACD_sHsps-like"/>
    <property type="match status" value="1"/>
</dbReference>
<feature type="region of interest" description="Disordered" evidence="3">
    <location>
        <begin position="1"/>
        <end position="23"/>
    </location>
</feature>
<dbReference type="InterPro" id="IPR002068">
    <property type="entry name" value="A-crystallin/Hsp20_dom"/>
</dbReference>
<evidence type="ECO:0000256" key="1">
    <source>
        <dbReference type="PROSITE-ProRule" id="PRU00285"/>
    </source>
</evidence>
<dbReference type="PANTHER" id="PTHR11527">
    <property type="entry name" value="HEAT-SHOCK PROTEIN 20 FAMILY MEMBER"/>
    <property type="match status" value="1"/>
</dbReference>
<reference evidence="5 6" key="1">
    <citation type="submission" date="2020-08" db="EMBL/GenBank/DDBJ databases">
        <title>A Genomic Blueprint of the Chicken Gut Microbiome.</title>
        <authorList>
            <person name="Gilroy R."/>
            <person name="Ravi A."/>
            <person name="Getino M."/>
            <person name="Pursley I."/>
            <person name="Horton D.L."/>
            <person name="Alikhan N.-F."/>
            <person name="Baker D."/>
            <person name="Gharbi K."/>
            <person name="Hall N."/>
            <person name="Watson M."/>
            <person name="Adriaenssens E.M."/>
            <person name="Foster-Nyarko E."/>
            <person name="Jarju S."/>
            <person name="Secka A."/>
            <person name="Antonio M."/>
            <person name="Oren A."/>
            <person name="Chaudhuri R."/>
            <person name="La Ragione R.M."/>
            <person name="Hildebrand F."/>
            <person name="Pallen M.J."/>
        </authorList>
    </citation>
    <scope>NUCLEOTIDE SEQUENCE [LARGE SCALE GENOMIC DNA]</scope>
    <source>
        <strain evidence="5 6">Sa2CUA2</strain>
    </source>
</reference>
<dbReference type="RefSeq" id="WP_251836397.1">
    <property type="nucleotide sequence ID" value="NZ_JACSQG010000004.1"/>
</dbReference>
<dbReference type="EMBL" id="JACSQG010000004">
    <property type="protein sequence ID" value="MBD7977627.1"/>
    <property type="molecule type" value="Genomic_DNA"/>
</dbReference>
<dbReference type="Proteomes" id="UP000611945">
    <property type="component" value="Unassembled WGS sequence"/>
</dbReference>
<comment type="similarity">
    <text evidence="1 2">Belongs to the small heat shock protein (HSP20) family.</text>
</comment>
<evidence type="ECO:0000259" key="4">
    <source>
        <dbReference type="PROSITE" id="PS01031"/>
    </source>
</evidence>
<comment type="caution">
    <text evidence="5">The sequence shown here is derived from an EMBL/GenBank/DDBJ whole genome shotgun (WGS) entry which is preliminary data.</text>
</comment>